<organism evidence="2 3">
    <name type="scientific">Legionella hackeliae</name>
    <dbReference type="NCBI Taxonomy" id="449"/>
    <lineage>
        <taxon>Bacteria</taxon>
        <taxon>Pseudomonadati</taxon>
        <taxon>Pseudomonadota</taxon>
        <taxon>Gammaproteobacteria</taxon>
        <taxon>Legionellales</taxon>
        <taxon>Legionellaceae</taxon>
        <taxon>Legionella</taxon>
    </lineage>
</organism>
<feature type="signal peptide" evidence="1">
    <location>
        <begin position="1"/>
        <end position="25"/>
    </location>
</feature>
<proteinExistence type="predicted"/>
<dbReference type="KEGG" id="lha:LHA_1669"/>
<dbReference type="AlphaFoldDB" id="A0A0A8UVC4"/>
<evidence type="ECO:0000313" key="3">
    <source>
        <dbReference type="Proteomes" id="UP000032803"/>
    </source>
</evidence>
<dbReference type="EMBL" id="LN681225">
    <property type="protein sequence ID" value="CEK10709.1"/>
    <property type="molecule type" value="Genomic_DNA"/>
</dbReference>
<dbReference type="HOGENOM" id="CLU_085030_0_0_6"/>
<dbReference type="Proteomes" id="UP000032803">
    <property type="component" value="Chromosome I"/>
</dbReference>
<evidence type="ECO:0008006" key="4">
    <source>
        <dbReference type="Google" id="ProtNLM"/>
    </source>
</evidence>
<dbReference type="RefSeq" id="WP_052673639.1">
    <property type="nucleotide sequence ID" value="NZ_LN681225.1"/>
</dbReference>
<evidence type="ECO:0000256" key="1">
    <source>
        <dbReference type="SAM" id="SignalP"/>
    </source>
</evidence>
<evidence type="ECO:0000313" key="2">
    <source>
        <dbReference type="EMBL" id="CEK10709.1"/>
    </source>
</evidence>
<keyword evidence="3" id="KW-1185">Reference proteome</keyword>
<name>A0A0A8UVC4_LEGHA</name>
<protein>
    <recommendedName>
        <fullName evidence="4">Outer membrane protein beta-barrel domain-containing protein</fullName>
    </recommendedName>
</protein>
<dbReference type="SUPFAM" id="SSF56925">
    <property type="entry name" value="OMPA-like"/>
    <property type="match status" value="1"/>
</dbReference>
<keyword evidence="1" id="KW-0732">Signal</keyword>
<sequence>MYLERRKACQLVVIPLIATSTSLFSATTLNKVVYKDGPPSPSYVITLSAGPAWADPGETQTFYVAPDIIKTYVPNNSTRTLAAGEIFIGLQQVLSEQWQGQFGIAVAAAGNAKLSGIIWDDADPQFDNYSYSYRINHGHIAAKAKLLFDRGYAVIPWISGSAGVGFNHAYDFNNNPLIFEAIQMPNFASNTKTTFTYTLGAGLQKAISTNWQIGVGYEFADWGKSQLDRSVGQTLNSGLALDHVYTNGVMFNITYLA</sequence>
<gene>
    <name evidence="2" type="ORF">LHA_1669</name>
</gene>
<dbReference type="STRING" id="449.LHA_1669"/>
<dbReference type="Gene3D" id="2.40.160.20">
    <property type="match status" value="1"/>
</dbReference>
<reference evidence="3" key="1">
    <citation type="submission" date="2014-09" db="EMBL/GenBank/DDBJ databases">
        <authorList>
            <person name="Gomez-Valero L."/>
        </authorList>
    </citation>
    <scope>NUCLEOTIDE SEQUENCE [LARGE SCALE GENOMIC DNA]</scope>
    <source>
        <strain evidence="3">ATCC35250</strain>
    </source>
</reference>
<accession>A0A0A8UVC4</accession>
<dbReference type="InterPro" id="IPR011250">
    <property type="entry name" value="OMP/PagP_B-barrel"/>
</dbReference>
<feature type="chain" id="PRO_5009754351" description="Outer membrane protein beta-barrel domain-containing protein" evidence="1">
    <location>
        <begin position="26"/>
        <end position="257"/>
    </location>
</feature>
<dbReference type="PATRIC" id="fig|449.7.peg.1970"/>